<proteinExistence type="inferred from homology"/>
<evidence type="ECO:0000256" key="1">
    <source>
        <dbReference type="ARBA" id="ARBA00010688"/>
    </source>
</evidence>
<reference evidence="8" key="1">
    <citation type="submission" date="2020-05" db="EMBL/GenBank/DDBJ databases">
        <authorList>
            <person name="Chiriac C."/>
            <person name="Salcher M."/>
            <person name="Ghai R."/>
            <person name="Kavagutti S V."/>
        </authorList>
    </citation>
    <scope>NUCLEOTIDE SEQUENCE</scope>
</reference>
<dbReference type="AlphaFoldDB" id="A0A6J6NM24"/>
<evidence type="ECO:0000256" key="4">
    <source>
        <dbReference type="ARBA" id="ARBA00022777"/>
    </source>
</evidence>
<dbReference type="Pfam" id="PF00294">
    <property type="entry name" value="PfkB"/>
    <property type="match status" value="1"/>
</dbReference>
<keyword evidence="3" id="KW-0547">Nucleotide-binding</keyword>
<keyword evidence="2" id="KW-0808">Transferase</keyword>
<name>A0A6J6NM24_9ZZZZ</name>
<dbReference type="SUPFAM" id="SSF53613">
    <property type="entry name" value="Ribokinase-like"/>
    <property type="match status" value="1"/>
</dbReference>
<sequence>MSQGHFGAPVVTLTPAPTLDRTYYVNNLHPGGVNRADDVREELAGKGINVSRGLTLANIHAPGVVPIGDADTSVLERTGSSFLVPLWVEGNLRVSTTIVDKHGTTTKVNESPRSLSEEDWQKVIDLTEQEVKNTGAKWLVIAGALPTYKSTGVYVDLQPIFDAMKLLGVKVALDTSGEPLSYWARKGCANVIKPNAEELASAVGRELTTVGDVVDAARELCQHGIEVVLASMGADGMIAVTKTGHWAARTPPVKVINTVGAGDATLAGFLSAVVSNPIAEGEEDYGVGFNVPLGVQTAVRWGAIAVTQPTSGLANLDNMPSATVDSNPNLDVPLEEIAKP</sequence>
<feature type="domain" description="Carbohydrate kinase PfkB" evidence="7">
    <location>
        <begin position="20"/>
        <end position="288"/>
    </location>
</feature>
<evidence type="ECO:0000256" key="6">
    <source>
        <dbReference type="SAM" id="MobiDB-lite"/>
    </source>
</evidence>
<dbReference type="InterPro" id="IPR029056">
    <property type="entry name" value="Ribokinase-like"/>
</dbReference>
<evidence type="ECO:0000313" key="8">
    <source>
        <dbReference type="EMBL" id="CAB4687660.1"/>
    </source>
</evidence>
<evidence type="ECO:0000256" key="3">
    <source>
        <dbReference type="ARBA" id="ARBA00022741"/>
    </source>
</evidence>
<dbReference type="GO" id="GO:0005524">
    <property type="term" value="F:ATP binding"/>
    <property type="evidence" value="ECO:0007669"/>
    <property type="project" value="UniProtKB-KW"/>
</dbReference>
<dbReference type="InterPro" id="IPR002173">
    <property type="entry name" value="Carboh/pur_kinase_PfkB_CS"/>
</dbReference>
<evidence type="ECO:0000256" key="2">
    <source>
        <dbReference type="ARBA" id="ARBA00022679"/>
    </source>
</evidence>
<dbReference type="Gene3D" id="3.40.1190.20">
    <property type="match status" value="1"/>
</dbReference>
<dbReference type="PANTHER" id="PTHR46566">
    <property type="entry name" value="1-PHOSPHOFRUCTOKINASE-RELATED"/>
    <property type="match status" value="1"/>
</dbReference>
<keyword evidence="5" id="KW-0067">ATP-binding</keyword>
<evidence type="ECO:0000256" key="5">
    <source>
        <dbReference type="ARBA" id="ARBA00022840"/>
    </source>
</evidence>
<dbReference type="PANTHER" id="PTHR46566:SF5">
    <property type="entry name" value="1-PHOSPHOFRUCTOKINASE"/>
    <property type="match status" value="1"/>
</dbReference>
<organism evidence="8">
    <name type="scientific">freshwater metagenome</name>
    <dbReference type="NCBI Taxonomy" id="449393"/>
    <lineage>
        <taxon>unclassified sequences</taxon>
        <taxon>metagenomes</taxon>
        <taxon>ecological metagenomes</taxon>
    </lineage>
</organism>
<feature type="region of interest" description="Disordered" evidence="6">
    <location>
        <begin position="321"/>
        <end position="340"/>
    </location>
</feature>
<accession>A0A6J6NM24</accession>
<keyword evidence="4" id="KW-0418">Kinase</keyword>
<evidence type="ECO:0000259" key="7">
    <source>
        <dbReference type="Pfam" id="PF00294"/>
    </source>
</evidence>
<gene>
    <name evidence="8" type="ORF">UFOPK2373_00606</name>
</gene>
<dbReference type="InterPro" id="IPR017583">
    <property type="entry name" value="Tagatose/fructose_Pkinase"/>
</dbReference>
<dbReference type="GO" id="GO:0005829">
    <property type="term" value="C:cytosol"/>
    <property type="evidence" value="ECO:0007669"/>
    <property type="project" value="TreeGrafter"/>
</dbReference>
<dbReference type="GO" id="GO:0008443">
    <property type="term" value="F:phosphofructokinase activity"/>
    <property type="evidence" value="ECO:0007669"/>
    <property type="project" value="TreeGrafter"/>
</dbReference>
<dbReference type="PROSITE" id="PS00584">
    <property type="entry name" value="PFKB_KINASES_2"/>
    <property type="match status" value="1"/>
</dbReference>
<protein>
    <submittedName>
        <fullName evidence="8">Unannotated protein</fullName>
    </submittedName>
</protein>
<dbReference type="InterPro" id="IPR011611">
    <property type="entry name" value="PfkB_dom"/>
</dbReference>
<dbReference type="EMBL" id="CAEZXL010000088">
    <property type="protein sequence ID" value="CAB4687660.1"/>
    <property type="molecule type" value="Genomic_DNA"/>
</dbReference>
<dbReference type="NCBIfam" id="TIGR03168">
    <property type="entry name" value="1-PFK"/>
    <property type="match status" value="1"/>
</dbReference>
<comment type="similarity">
    <text evidence="1">Belongs to the carbohydrate kinase PfkB family.</text>
</comment>